<dbReference type="AlphaFoldDB" id="A0A6J7XU57"/>
<accession>A0A6J7XU57</accession>
<gene>
    <name evidence="1" type="ORF">UFOPK3181_00907</name>
    <name evidence="2" type="ORF">UFOPK3520_00871</name>
</gene>
<reference evidence="2" key="1">
    <citation type="submission" date="2020-05" db="EMBL/GenBank/DDBJ databases">
        <authorList>
            <person name="Chiriac C."/>
            <person name="Salcher M."/>
            <person name="Ghai R."/>
            <person name="Kavagutti S V."/>
        </authorList>
    </citation>
    <scope>NUCLEOTIDE SEQUENCE</scope>
</reference>
<proteinExistence type="predicted"/>
<dbReference type="PROSITE" id="PS51257">
    <property type="entry name" value="PROKAR_LIPOPROTEIN"/>
    <property type="match status" value="1"/>
</dbReference>
<dbReference type="EMBL" id="CAFABG010000072">
    <property type="protein sequence ID" value="CAB4830722.1"/>
    <property type="molecule type" value="Genomic_DNA"/>
</dbReference>
<dbReference type="EMBL" id="CAFBSF010000066">
    <property type="protein sequence ID" value="CAB5240889.1"/>
    <property type="molecule type" value="Genomic_DNA"/>
</dbReference>
<name>A0A6J7XU57_9ZZZZ</name>
<evidence type="ECO:0000313" key="1">
    <source>
        <dbReference type="EMBL" id="CAB4830722.1"/>
    </source>
</evidence>
<organism evidence="2">
    <name type="scientific">freshwater metagenome</name>
    <dbReference type="NCBI Taxonomy" id="449393"/>
    <lineage>
        <taxon>unclassified sequences</taxon>
        <taxon>metagenomes</taxon>
        <taxon>ecological metagenomes</taxon>
    </lineage>
</organism>
<evidence type="ECO:0000313" key="2">
    <source>
        <dbReference type="EMBL" id="CAB5240889.1"/>
    </source>
</evidence>
<sequence>MKTGLTTFKSLTIASALIFLLSACGGKSDSVTTSAEEGKALTEVTEVAPQATGGFDAPVVTPDKVSYTLSSPSSFVTGKFAAGQLPGNVNEKFTVSITNNSAVALDLATLIVKGTTAGGDCVDIFDGDNAMAGAPTDPLAVAASIKFGWGLSCPGKAGDEVSVVLSNAGVNFVEVKGKLAKLI</sequence>
<protein>
    <submittedName>
        <fullName evidence="2">Unannotated protein</fullName>
    </submittedName>
</protein>